<proteinExistence type="predicted"/>
<protein>
    <submittedName>
        <fullName evidence="2">(wild Malaysian banana) hypothetical protein</fullName>
    </submittedName>
</protein>
<dbReference type="AlphaFoldDB" id="A0A8D7ACM6"/>
<gene>
    <name evidence="2" type="ORF">GSMUA_176290.1</name>
</gene>
<name>A0A8D7ACM6_MUSAM</name>
<feature type="region of interest" description="Disordered" evidence="1">
    <location>
        <begin position="59"/>
        <end position="80"/>
    </location>
</feature>
<feature type="non-terminal residue" evidence="2">
    <location>
        <position position="1"/>
    </location>
</feature>
<dbReference type="EMBL" id="HG996471">
    <property type="protein sequence ID" value="CAG1847834.1"/>
    <property type="molecule type" value="Genomic_DNA"/>
</dbReference>
<accession>A0A8D7ACM6</accession>
<feature type="compositionally biased region" description="Low complexity" evidence="1">
    <location>
        <begin position="103"/>
        <end position="124"/>
    </location>
</feature>
<feature type="region of interest" description="Disordered" evidence="1">
    <location>
        <begin position="180"/>
        <end position="210"/>
    </location>
</feature>
<evidence type="ECO:0000313" key="2">
    <source>
        <dbReference type="EMBL" id="CAG1847834.1"/>
    </source>
</evidence>
<reference evidence="2" key="1">
    <citation type="submission" date="2021-03" db="EMBL/GenBank/DDBJ databases">
        <authorList>
            <consortium name="Genoscope - CEA"/>
            <person name="William W."/>
        </authorList>
    </citation>
    <scope>NUCLEOTIDE SEQUENCE</scope>
    <source>
        <strain evidence="2">Doubled-haploid Pahang</strain>
    </source>
</reference>
<feature type="region of interest" description="Disordered" evidence="1">
    <location>
        <begin position="103"/>
        <end position="131"/>
    </location>
</feature>
<organism evidence="2">
    <name type="scientific">Musa acuminata subsp. malaccensis</name>
    <name type="common">Wild banana</name>
    <name type="synonym">Musa malaccensis</name>
    <dbReference type="NCBI Taxonomy" id="214687"/>
    <lineage>
        <taxon>Eukaryota</taxon>
        <taxon>Viridiplantae</taxon>
        <taxon>Streptophyta</taxon>
        <taxon>Embryophyta</taxon>
        <taxon>Tracheophyta</taxon>
        <taxon>Spermatophyta</taxon>
        <taxon>Magnoliopsida</taxon>
        <taxon>Liliopsida</taxon>
        <taxon>Zingiberales</taxon>
        <taxon>Musaceae</taxon>
        <taxon>Musa</taxon>
    </lineage>
</organism>
<evidence type="ECO:0000256" key="1">
    <source>
        <dbReference type="SAM" id="MobiDB-lite"/>
    </source>
</evidence>
<feature type="compositionally biased region" description="Low complexity" evidence="1">
    <location>
        <begin position="180"/>
        <end position="206"/>
    </location>
</feature>
<sequence length="372" mass="38337">EAENTAEEGICCRNQKHALRSTTSIPYVSENMYIQTPASLPCYEYYTLRLRAALTSSLHAQPPPSSLHTSHGAARDGGPFGRSACLTRTLHVNARHVLAAGTSPRATSLTLTSSSSSSSTPPAAQEEPLPSPSTILRYASLVQVTPPHSSDTNPGHSSAASAALATLSFLHETSPSLHVSVTHSTVTHDTTARTGRGATTTSAASPSPSPIHVGATAAGVGHHFGGAPAGSPFLSGVSGISGRVTMVDEENDFPSSTIGGGSGVASTFLGFLPLAAAAEMAGPFRFGLLAPADASLGAAATTVGEPTTGLGAMGRNLSMIRSTFQATLASTPPPYIAIQQPPLLSIPFLRLFLYYYFLITSISDRLAKEGLK</sequence>